<name>A0A845BH69_9NEIS</name>
<feature type="transmembrane region" description="Helical" evidence="1">
    <location>
        <begin position="960"/>
        <end position="979"/>
    </location>
</feature>
<gene>
    <name evidence="2" type="ORF">GQF02_01345</name>
</gene>
<keyword evidence="3" id="KW-1185">Reference proteome</keyword>
<proteinExistence type="predicted"/>
<feature type="transmembrane region" description="Helical" evidence="1">
    <location>
        <begin position="534"/>
        <end position="553"/>
    </location>
</feature>
<organism evidence="2 3">
    <name type="scientific">Craterilacuibacter sinensis</name>
    <dbReference type="NCBI Taxonomy" id="2686017"/>
    <lineage>
        <taxon>Bacteria</taxon>
        <taxon>Pseudomonadati</taxon>
        <taxon>Pseudomonadota</taxon>
        <taxon>Betaproteobacteria</taxon>
        <taxon>Neisseriales</taxon>
        <taxon>Neisseriaceae</taxon>
        <taxon>Craterilacuibacter</taxon>
    </lineage>
</organism>
<protein>
    <submittedName>
        <fullName evidence="2">AcrB/AcrD/AcrF family protein</fullName>
    </submittedName>
</protein>
<dbReference type="Gene3D" id="1.20.1640.10">
    <property type="entry name" value="Multidrug efflux transporter AcrB transmembrane domain"/>
    <property type="match status" value="2"/>
</dbReference>
<feature type="transmembrane region" description="Helical" evidence="1">
    <location>
        <begin position="991"/>
        <end position="1017"/>
    </location>
</feature>
<dbReference type="Gene3D" id="3.30.70.1440">
    <property type="entry name" value="Multidrug efflux transporter AcrB pore domain"/>
    <property type="match status" value="1"/>
</dbReference>
<feature type="transmembrane region" description="Helical" evidence="1">
    <location>
        <begin position="12"/>
        <end position="29"/>
    </location>
</feature>
<dbReference type="Gene3D" id="3.30.70.1430">
    <property type="entry name" value="Multidrug efflux transporter AcrB pore domain"/>
    <property type="match status" value="2"/>
</dbReference>
<feature type="transmembrane region" description="Helical" evidence="1">
    <location>
        <begin position="859"/>
        <end position="877"/>
    </location>
</feature>
<dbReference type="PRINTS" id="PR00702">
    <property type="entry name" value="ACRIFLAVINRP"/>
</dbReference>
<dbReference type="RefSeq" id="WP_160794331.1">
    <property type="nucleotide sequence ID" value="NZ_WSSB01000001.1"/>
</dbReference>
<dbReference type="Proteomes" id="UP000467214">
    <property type="component" value="Unassembled WGS sequence"/>
</dbReference>
<feature type="transmembrane region" description="Helical" evidence="1">
    <location>
        <begin position="462"/>
        <end position="480"/>
    </location>
</feature>
<dbReference type="GO" id="GO:0042910">
    <property type="term" value="F:xenobiotic transmembrane transporter activity"/>
    <property type="evidence" value="ECO:0007669"/>
    <property type="project" value="TreeGrafter"/>
</dbReference>
<feature type="transmembrane region" description="Helical" evidence="1">
    <location>
        <begin position="914"/>
        <end position="939"/>
    </location>
</feature>
<comment type="caution">
    <text evidence="2">The sequence shown here is derived from an EMBL/GenBank/DDBJ whole genome shotgun (WGS) entry which is preliminary data.</text>
</comment>
<dbReference type="InterPro" id="IPR001036">
    <property type="entry name" value="Acrflvin-R"/>
</dbReference>
<dbReference type="InterPro" id="IPR027463">
    <property type="entry name" value="AcrB_DN_DC_subdom"/>
</dbReference>
<dbReference type="GO" id="GO:0005886">
    <property type="term" value="C:plasma membrane"/>
    <property type="evidence" value="ECO:0007669"/>
    <property type="project" value="TreeGrafter"/>
</dbReference>
<feature type="transmembrane region" description="Helical" evidence="1">
    <location>
        <begin position="375"/>
        <end position="399"/>
    </location>
</feature>
<reference evidence="2 3" key="1">
    <citation type="submission" date="2019-12" db="EMBL/GenBank/DDBJ databases">
        <title>Neisseriaceae gen. nov. sp. Genome sequencing and assembly.</title>
        <authorList>
            <person name="Liu Z."/>
            <person name="Li A."/>
        </authorList>
    </citation>
    <scope>NUCLEOTIDE SEQUENCE [LARGE SCALE GENOMIC DNA]</scope>
    <source>
        <strain evidence="2 3">B2N2-7</strain>
    </source>
</reference>
<dbReference type="AlphaFoldDB" id="A0A845BH69"/>
<dbReference type="SUPFAM" id="SSF82714">
    <property type="entry name" value="Multidrug efflux transporter AcrB TolC docking domain, DN and DC subdomains"/>
    <property type="match status" value="2"/>
</dbReference>
<dbReference type="SUPFAM" id="SSF82693">
    <property type="entry name" value="Multidrug efflux transporter AcrB pore domain, PN1, PN2, PC1 and PC2 subdomains"/>
    <property type="match status" value="3"/>
</dbReference>
<feature type="transmembrane region" description="Helical" evidence="1">
    <location>
        <begin position="430"/>
        <end position="450"/>
    </location>
</feature>
<keyword evidence="1" id="KW-1133">Transmembrane helix</keyword>
<keyword evidence="1" id="KW-0472">Membrane</keyword>
<dbReference type="EMBL" id="WSSB01000001">
    <property type="protein sequence ID" value="MXR35645.1"/>
    <property type="molecule type" value="Genomic_DNA"/>
</dbReference>
<dbReference type="PANTHER" id="PTHR32063:SF0">
    <property type="entry name" value="SWARMING MOTILITY PROTEIN SWRC"/>
    <property type="match status" value="1"/>
</dbReference>
<evidence type="ECO:0000256" key="1">
    <source>
        <dbReference type="SAM" id="Phobius"/>
    </source>
</evidence>
<dbReference type="Gene3D" id="3.30.70.1320">
    <property type="entry name" value="Multidrug efflux transporter AcrB pore domain like"/>
    <property type="match status" value="1"/>
</dbReference>
<feature type="transmembrane region" description="Helical" evidence="1">
    <location>
        <begin position="884"/>
        <end position="908"/>
    </location>
</feature>
<dbReference type="Pfam" id="PF00873">
    <property type="entry name" value="ACR_tran"/>
    <property type="match status" value="1"/>
</dbReference>
<sequence>MWLTRVSVNNPYFAAVLMIALTVLGLFAWQRLAVEEFPDIRFPVAAVTTSYPGASPEVVESEVSRPLEEAINTIAGIKHIRSYSMQGMSTLVVEFELSTDPNLATQEVRDRVSGVQGSFRREIHTPAVSQFNPNDEPLLSISFNSKDVSARALTGWVDNTLKKRLQTVSGVGEVKVVGGVRREIRIDVDPLQLEALGLSLPEVADAIRAANRDYPGGQLTRGSSELSLRLAGKLKGADDFASLIVARRDGGDVRLADVAEVRDGEAEKTSVALIDGAPGVGVDVRAARGANIVEVADGVKKVLAALKGGMPAGTQVTISSDKSLDVKNSLADVQKTLFEGAALTVLIVFLFLGSWRSTVITGLTLPISLIGTMFAIWALGFTLNLMTLMALSLSIGLLIDDAIVVRENIVRHAAMGKSHFQAALDGTNEIGLAVLATTLTVVAVFLPVGFMEGVIGKFFHQFGLTVTVAVLISMLVSFTLDPMLSSIWHDPHHHGDQHKGPLGRMLDWFESSLDRLAGAYVRLIRLALAWRKSVLLLALSALVGSFMLVPLIGGEFLPRADKGEFVVVLKTAPGATLAYTEGKAREVETRLRHIPEVKSIAVKIAGGRFGAGKTEARLTVDVGNKAGRTRSLESLMDAARLAAAGVAGIEVDAVSASGQHGGGGKPLNVGVRGGNIAELEATAAQLVKKIAAIPGVSDVQSSLAEADPGLRISLERDAAAGLGVDLARVGETLSTLLAGSTVTTWEAPDGENYDVTLQVPQPERQRELLDVLSVAGSNDADGARQMVPLSALTRIEPESSPRQIERVDMLREVGVSANISGRSPAAVFADLDKVLADGSLPPGITLSQQGEKQDMQESLSYAVQALALGVIFIYMILAAQFRSFTLPVTIMVSLPLAFVGVFVALWLWGSTLNMFSVIGIVMLMGLAAKNGILLVDFIGQSRREGMSRLDAIVEAGRVRLRPIMMTSLAMIFGMLPLALSSGEGSETQRPMAQAIIGGMVTSTLLTLIVVPVVYTYLDGLRTRLHRLLAGKSKPQADT</sequence>
<dbReference type="SUPFAM" id="SSF82866">
    <property type="entry name" value="Multidrug efflux transporter AcrB transmembrane domain"/>
    <property type="match status" value="2"/>
</dbReference>
<dbReference type="PANTHER" id="PTHR32063">
    <property type="match status" value="1"/>
</dbReference>
<dbReference type="Gene3D" id="3.30.2090.10">
    <property type="entry name" value="Multidrug efflux transporter AcrB TolC docking domain, DN and DC subdomains"/>
    <property type="match status" value="2"/>
</dbReference>
<keyword evidence="1" id="KW-0812">Transmembrane</keyword>
<accession>A0A845BH69</accession>
<feature type="transmembrane region" description="Helical" evidence="1">
    <location>
        <begin position="337"/>
        <end position="355"/>
    </location>
</feature>
<evidence type="ECO:0000313" key="3">
    <source>
        <dbReference type="Proteomes" id="UP000467214"/>
    </source>
</evidence>
<evidence type="ECO:0000313" key="2">
    <source>
        <dbReference type="EMBL" id="MXR35645.1"/>
    </source>
</evidence>